<evidence type="ECO:0000256" key="1">
    <source>
        <dbReference type="SAM" id="MobiDB-lite"/>
    </source>
</evidence>
<keyword evidence="4" id="KW-1185">Reference proteome</keyword>
<dbReference type="InterPro" id="IPR022210">
    <property type="entry name" value="TF_GCR1-like"/>
</dbReference>
<organism evidence="3 4">
    <name type="scientific">Parathielavia appendiculata</name>
    <dbReference type="NCBI Taxonomy" id="2587402"/>
    <lineage>
        <taxon>Eukaryota</taxon>
        <taxon>Fungi</taxon>
        <taxon>Dikarya</taxon>
        <taxon>Ascomycota</taxon>
        <taxon>Pezizomycotina</taxon>
        <taxon>Sordariomycetes</taxon>
        <taxon>Sordariomycetidae</taxon>
        <taxon>Sordariales</taxon>
        <taxon>Chaetomiaceae</taxon>
        <taxon>Parathielavia</taxon>
    </lineage>
</organism>
<dbReference type="EMBL" id="MU853235">
    <property type="protein sequence ID" value="KAK4120937.1"/>
    <property type="molecule type" value="Genomic_DNA"/>
</dbReference>
<dbReference type="Proteomes" id="UP001302602">
    <property type="component" value="Unassembled WGS sequence"/>
</dbReference>
<sequence length="153" mass="16749">MALGTCWSSAKHGAEPEALESTPVMDLTDDASPPALGRVPQPEIGMPYGLPHLSKTDPELQPPQFVMCRAIKTVESLWCEWTVGLPGRPGNAYLDRKWGSRWRARRGELQWFLDAATGYEGDPARRAEAAKNRFFRKVSRPAKGARDGGGGAT</sequence>
<reference evidence="3" key="2">
    <citation type="submission" date="2023-05" db="EMBL/GenBank/DDBJ databases">
        <authorList>
            <consortium name="Lawrence Berkeley National Laboratory"/>
            <person name="Steindorff A."/>
            <person name="Hensen N."/>
            <person name="Bonometti L."/>
            <person name="Westerberg I."/>
            <person name="Brannstrom I.O."/>
            <person name="Guillou S."/>
            <person name="Cros-Aarteil S."/>
            <person name="Calhoun S."/>
            <person name="Haridas S."/>
            <person name="Kuo A."/>
            <person name="Mondo S."/>
            <person name="Pangilinan J."/>
            <person name="Riley R."/>
            <person name="Labutti K."/>
            <person name="Andreopoulos B."/>
            <person name="Lipzen A."/>
            <person name="Chen C."/>
            <person name="Yanf M."/>
            <person name="Daum C."/>
            <person name="Ng V."/>
            <person name="Clum A."/>
            <person name="Ohm R."/>
            <person name="Martin F."/>
            <person name="Silar P."/>
            <person name="Natvig D."/>
            <person name="Lalanne C."/>
            <person name="Gautier V."/>
            <person name="Ament-Velasquez S.L."/>
            <person name="Kruys A."/>
            <person name="Hutchinson M.I."/>
            <person name="Powell A.J."/>
            <person name="Barry K."/>
            <person name="Miller A.N."/>
            <person name="Grigoriev I.V."/>
            <person name="Debuchy R."/>
            <person name="Gladieux P."/>
            <person name="Thoren M.H."/>
            <person name="Johannesson H."/>
        </authorList>
    </citation>
    <scope>NUCLEOTIDE SEQUENCE</scope>
    <source>
        <strain evidence="3">CBS 731.68</strain>
    </source>
</reference>
<dbReference type="Pfam" id="PF12550">
    <property type="entry name" value="GCR1_C"/>
    <property type="match status" value="1"/>
</dbReference>
<dbReference type="AlphaFoldDB" id="A0AAN6Z0X6"/>
<reference evidence="3" key="1">
    <citation type="journal article" date="2023" name="Mol. Phylogenet. Evol.">
        <title>Genome-scale phylogeny and comparative genomics of the fungal order Sordariales.</title>
        <authorList>
            <person name="Hensen N."/>
            <person name="Bonometti L."/>
            <person name="Westerberg I."/>
            <person name="Brannstrom I.O."/>
            <person name="Guillou S."/>
            <person name="Cros-Aarteil S."/>
            <person name="Calhoun S."/>
            <person name="Haridas S."/>
            <person name="Kuo A."/>
            <person name="Mondo S."/>
            <person name="Pangilinan J."/>
            <person name="Riley R."/>
            <person name="LaButti K."/>
            <person name="Andreopoulos B."/>
            <person name="Lipzen A."/>
            <person name="Chen C."/>
            <person name="Yan M."/>
            <person name="Daum C."/>
            <person name="Ng V."/>
            <person name="Clum A."/>
            <person name="Steindorff A."/>
            <person name="Ohm R.A."/>
            <person name="Martin F."/>
            <person name="Silar P."/>
            <person name="Natvig D.O."/>
            <person name="Lalanne C."/>
            <person name="Gautier V."/>
            <person name="Ament-Velasquez S.L."/>
            <person name="Kruys A."/>
            <person name="Hutchinson M.I."/>
            <person name="Powell A.J."/>
            <person name="Barry K."/>
            <person name="Miller A.N."/>
            <person name="Grigoriev I.V."/>
            <person name="Debuchy R."/>
            <person name="Gladieux P."/>
            <person name="Hiltunen Thoren M."/>
            <person name="Johannesson H."/>
        </authorList>
    </citation>
    <scope>NUCLEOTIDE SEQUENCE</scope>
    <source>
        <strain evidence="3">CBS 731.68</strain>
    </source>
</reference>
<dbReference type="GeneID" id="87828155"/>
<comment type="caution">
    <text evidence="3">The sequence shown here is derived from an EMBL/GenBank/DDBJ whole genome shotgun (WGS) entry which is preliminary data.</text>
</comment>
<dbReference type="RefSeq" id="XP_062644708.1">
    <property type="nucleotide sequence ID" value="XM_062791386.1"/>
</dbReference>
<feature type="region of interest" description="Disordered" evidence="1">
    <location>
        <begin position="1"/>
        <end position="25"/>
    </location>
</feature>
<evidence type="ECO:0000313" key="4">
    <source>
        <dbReference type="Proteomes" id="UP001302602"/>
    </source>
</evidence>
<accession>A0AAN6Z0X6</accession>
<name>A0AAN6Z0X6_9PEZI</name>
<evidence type="ECO:0000313" key="3">
    <source>
        <dbReference type="EMBL" id="KAK4120937.1"/>
    </source>
</evidence>
<feature type="domain" description="Transcription activator GCR1-like" evidence="2">
    <location>
        <begin position="65"/>
        <end position="112"/>
    </location>
</feature>
<gene>
    <name evidence="3" type="ORF">N657DRAFT_636005</name>
</gene>
<evidence type="ECO:0000259" key="2">
    <source>
        <dbReference type="Pfam" id="PF12550"/>
    </source>
</evidence>
<protein>
    <recommendedName>
        <fullName evidence="2">Transcription activator GCR1-like domain-containing protein</fullName>
    </recommendedName>
</protein>
<proteinExistence type="predicted"/>